<accession>A0ABQ0GD12</accession>
<protein>
    <submittedName>
        <fullName evidence="2">Uncharacterized protein</fullName>
    </submittedName>
</protein>
<evidence type="ECO:0000313" key="2">
    <source>
        <dbReference type="EMBL" id="GAB1315584.1"/>
    </source>
</evidence>
<dbReference type="EMBL" id="BAAFSV010000003">
    <property type="protein sequence ID" value="GAB1315584.1"/>
    <property type="molecule type" value="Genomic_DNA"/>
</dbReference>
<dbReference type="GeneID" id="98176537"/>
<feature type="signal peptide" evidence="1">
    <location>
        <begin position="1"/>
        <end position="22"/>
    </location>
</feature>
<evidence type="ECO:0000313" key="3">
    <source>
        <dbReference type="Proteomes" id="UP001628179"/>
    </source>
</evidence>
<reference evidence="2 3" key="1">
    <citation type="submission" date="2024-09" db="EMBL/GenBank/DDBJ databases">
        <title>Itraconazole resistance in Madurella fahalii resulting from another homologue of gene encoding cytochrome P450 14-alpha sterol demethylase (CYP51).</title>
        <authorList>
            <person name="Yoshioka I."/>
            <person name="Fahal A.H."/>
            <person name="Kaneko S."/>
            <person name="Yaguchi T."/>
        </authorList>
    </citation>
    <scope>NUCLEOTIDE SEQUENCE [LARGE SCALE GENOMIC DNA]</scope>
    <source>
        <strain evidence="2 3">IFM 68171</strain>
    </source>
</reference>
<keyword evidence="3" id="KW-1185">Reference proteome</keyword>
<dbReference type="Proteomes" id="UP001628179">
    <property type="component" value="Unassembled WGS sequence"/>
</dbReference>
<dbReference type="RefSeq" id="XP_070917315.1">
    <property type="nucleotide sequence ID" value="XM_071061214.1"/>
</dbReference>
<keyword evidence="1" id="KW-0732">Signal</keyword>
<proteinExistence type="predicted"/>
<evidence type="ECO:0000256" key="1">
    <source>
        <dbReference type="SAM" id="SignalP"/>
    </source>
</evidence>
<comment type="caution">
    <text evidence="2">The sequence shown here is derived from an EMBL/GenBank/DDBJ whole genome shotgun (WGS) entry which is preliminary data.</text>
</comment>
<sequence length="318" mass="33529">MPHRILLALASAVLVITPYARAQIASCAEVECPVVPGTTSAMCTVADKTFDAVGFTFIRNGPSMFLSWLKGVGAEDVSSSDRVYDQSFYFGTPPGFDFGGTGACALFFTQVSESVRFDGDDPRRSQGTCQQAMSEECVSALVTRAKAVDLDGLSGEAACERLQQDFSSNFDSACSSFATGSRWSGITAHALSGPGSPEPITGQQNASSNCWPVRPKDSSLRLVASLNSTGDTQVETLVDNFFGVTPILTVFFPGDSDNIISQREASLTCLKAIESATDRNGATDSGENGTVLFEGAGSTQCIFIGDGDSVTLYEAQRA</sequence>
<feature type="chain" id="PRO_5046651591" evidence="1">
    <location>
        <begin position="23"/>
        <end position="318"/>
    </location>
</feature>
<organism evidence="2 3">
    <name type="scientific">Madurella fahalii</name>
    <dbReference type="NCBI Taxonomy" id="1157608"/>
    <lineage>
        <taxon>Eukaryota</taxon>
        <taxon>Fungi</taxon>
        <taxon>Dikarya</taxon>
        <taxon>Ascomycota</taxon>
        <taxon>Pezizomycotina</taxon>
        <taxon>Sordariomycetes</taxon>
        <taxon>Sordariomycetidae</taxon>
        <taxon>Sordariales</taxon>
        <taxon>Sordariales incertae sedis</taxon>
        <taxon>Madurella</taxon>
    </lineage>
</organism>
<gene>
    <name evidence="2" type="ORF">MFIFM68171_05794</name>
</gene>
<name>A0ABQ0GD12_9PEZI</name>